<dbReference type="PROSITE" id="PS51257">
    <property type="entry name" value="PROKAR_LIPOPROTEIN"/>
    <property type="match status" value="1"/>
</dbReference>
<feature type="region of interest" description="Disordered" evidence="1">
    <location>
        <begin position="24"/>
        <end position="115"/>
    </location>
</feature>
<accession>A0A329QNW8</accession>
<evidence type="ECO:0000313" key="4">
    <source>
        <dbReference type="Proteomes" id="UP000250462"/>
    </source>
</evidence>
<gene>
    <name evidence="3" type="ORF">DPM12_11605</name>
</gene>
<keyword evidence="4" id="KW-1185">Reference proteome</keyword>
<dbReference type="EMBL" id="QMIG01000010">
    <property type="protein sequence ID" value="RAW14064.1"/>
    <property type="molecule type" value="Genomic_DNA"/>
</dbReference>
<name>A0A329QNW8_9ACTN</name>
<dbReference type="RefSeq" id="WP_112258486.1">
    <property type="nucleotide sequence ID" value="NZ_QMIG01000010.1"/>
</dbReference>
<feature type="compositionally biased region" description="Basic and acidic residues" evidence="1">
    <location>
        <begin position="69"/>
        <end position="89"/>
    </location>
</feature>
<dbReference type="AlphaFoldDB" id="A0A329QNW8"/>
<evidence type="ECO:0000256" key="2">
    <source>
        <dbReference type="SAM" id="SignalP"/>
    </source>
</evidence>
<feature type="chain" id="PRO_5039585813" evidence="2">
    <location>
        <begin position="22"/>
        <end position="201"/>
    </location>
</feature>
<feature type="compositionally biased region" description="Pro residues" evidence="1">
    <location>
        <begin position="91"/>
        <end position="104"/>
    </location>
</feature>
<evidence type="ECO:0000313" key="3">
    <source>
        <dbReference type="EMBL" id="RAW14064.1"/>
    </source>
</evidence>
<organism evidence="3 4">
    <name type="scientific">Phytoactinopolyspora halophila</name>
    <dbReference type="NCBI Taxonomy" id="1981511"/>
    <lineage>
        <taxon>Bacteria</taxon>
        <taxon>Bacillati</taxon>
        <taxon>Actinomycetota</taxon>
        <taxon>Actinomycetes</taxon>
        <taxon>Jiangellales</taxon>
        <taxon>Jiangellaceae</taxon>
        <taxon>Phytoactinopolyspora</taxon>
    </lineage>
</organism>
<evidence type="ECO:0000256" key="1">
    <source>
        <dbReference type="SAM" id="MobiDB-lite"/>
    </source>
</evidence>
<reference evidence="3 4" key="1">
    <citation type="submission" date="2018-06" db="EMBL/GenBank/DDBJ databases">
        <title>Phytoactinopolyspora halophila sp. nov., a novel halophilic actinomycete isolated from a saline soil in China.</title>
        <authorList>
            <person name="Tang S.-K."/>
        </authorList>
    </citation>
    <scope>NUCLEOTIDE SEQUENCE [LARGE SCALE GENOMIC DNA]</scope>
    <source>
        <strain evidence="3 4">YIM 96934</strain>
    </source>
</reference>
<feature type="signal peptide" evidence="2">
    <location>
        <begin position="1"/>
        <end position="21"/>
    </location>
</feature>
<comment type="caution">
    <text evidence="3">The sequence shown here is derived from an EMBL/GenBank/DDBJ whole genome shotgun (WGS) entry which is preliminary data.</text>
</comment>
<protein>
    <submittedName>
        <fullName evidence="3">Uncharacterized protein</fullName>
    </submittedName>
</protein>
<dbReference type="OrthoDB" id="5801841at2"/>
<keyword evidence="2" id="KW-0732">Signal</keyword>
<sequence>MRTTAAILVAAATTLALGVSACGADDDVASTRPSAGSPEAMLRTGTPEPPPSGEPRDSTPEATVSDNATGDHETPAPTPTERRTPKEVTPEPSPTPDSPDPSGPPVTGEVPADYLDEVLADAAGRSDADEVEVIRARAVQWSDGSLGCPEPGKMYTQALVDGYQVEVRAGDRVYDYRLDHNGAFKLCTSPAPAPPPADDRW</sequence>
<dbReference type="Proteomes" id="UP000250462">
    <property type="component" value="Unassembled WGS sequence"/>
</dbReference>
<proteinExistence type="predicted"/>